<organism evidence="1 2">
    <name type="scientific">Rhizopus delemar</name>
    <dbReference type="NCBI Taxonomy" id="936053"/>
    <lineage>
        <taxon>Eukaryota</taxon>
        <taxon>Fungi</taxon>
        <taxon>Fungi incertae sedis</taxon>
        <taxon>Mucoromycota</taxon>
        <taxon>Mucoromycotina</taxon>
        <taxon>Mucoromycetes</taxon>
        <taxon>Mucorales</taxon>
        <taxon>Mucorineae</taxon>
        <taxon>Rhizopodaceae</taxon>
        <taxon>Rhizopus</taxon>
    </lineage>
</organism>
<name>A0A9P6XN44_9FUNG</name>
<dbReference type="AlphaFoldDB" id="A0A9P6XN44"/>
<proteinExistence type="predicted"/>
<reference evidence="1 2" key="1">
    <citation type="journal article" date="2020" name="Microb. Genom.">
        <title>Genetic diversity of clinical and environmental Mucorales isolates obtained from an investigation of mucormycosis cases among solid organ transplant recipients.</title>
        <authorList>
            <person name="Nguyen M.H."/>
            <person name="Kaul D."/>
            <person name="Muto C."/>
            <person name="Cheng S.J."/>
            <person name="Richter R.A."/>
            <person name="Bruno V.M."/>
            <person name="Liu G."/>
            <person name="Beyhan S."/>
            <person name="Sundermann A.J."/>
            <person name="Mounaud S."/>
            <person name="Pasculle A.W."/>
            <person name="Nierman W.C."/>
            <person name="Driscoll E."/>
            <person name="Cumbie R."/>
            <person name="Clancy C.J."/>
            <person name="Dupont C.L."/>
        </authorList>
    </citation>
    <scope>NUCLEOTIDE SEQUENCE [LARGE SCALE GENOMIC DNA]</scope>
    <source>
        <strain evidence="1 2">GL24</strain>
    </source>
</reference>
<evidence type="ECO:0000313" key="1">
    <source>
        <dbReference type="EMBL" id="KAG1529180.1"/>
    </source>
</evidence>
<keyword evidence="2" id="KW-1185">Reference proteome</keyword>
<evidence type="ECO:0000313" key="2">
    <source>
        <dbReference type="Proteomes" id="UP000740926"/>
    </source>
</evidence>
<comment type="caution">
    <text evidence="1">The sequence shown here is derived from an EMBL/GenBank/DDBJ whole genome shotgun (WGS) entry which is preliminary data.</text>
</comment>
<dbReference type="Proteomes" id="UP000740926">
    <property type="component" value="Unassembled WGS sequence"/>
</dbReference>
<protein>
    <submittedName>
        <fullName evidence="1">Uncharacterized protein</fullName>
    </submittedName>
</protein>
<accession>A0A9P6XN44</accession>
<sequence length="71" mass="8274">MIPAIGEALLHVRYIQRDLAVALRQQHQNWEKPCQLSAMSWKELNWWLAQAPLLNGLPIIMKKEEKTPDIV</sequence>
<gene>
    <name evidence="1" type="ORF">G6F50_018174</name>
</gene>
<dbReference type="EMBL" id="JAANIU010016071">
    <property type="protein sequence ID" value="KAG1529180.1"/>
    <property type="molecule type" value="Genomic_DNA"/>
</dbReference>